<dbReference type="EMBL" id="SRRZ01000045">
    <property type="protein sequence ID" value="NQE35036.1"/>
    <property type="molecule type" value="Genomic_DNA"/>
</dbReference>
<protein>
    <submittedName>
        <fullName evidence="1">Uncharacterized protein</fullName>
    </submittedName>
</protein>
<organism evidence="1 2">
    <name type="scientific">Microcoleus asticus IPMA8</name>
    <dbReference type="NCBI Taxonomy" id="2563858"/>
    <lineage>
        <taxon>Bacteria</taxon>
        <taxon>Bacillati</taxon>
        <taxon>Cyanobacteriota</taxon>
        <taxon>Cyanophyceae</taxon>
        <taxon>Oscillatoriophycideae</taxon>
        <taxon>Oscillatoriales</taxon>
        <taxon>Microcoleaceae</taxon>
        <taxon>Microcoleus</taxon>
        <taxon>Microcoleus asticus</taxon>
    </lineage>
</organism>
<gene>
    <name evidence="1" type="ORF">E5S67_02765</name>
</gene>
<dbReference type="Proteomes" id="UP000702425">
    <property type="component" value="Unassembled WGS sequence"/>
</dbReference>
<reference evidence="1 2" key="1">
    <citation type="journal article" date="2020" name="Sci. Rep.">
        <title>A novel cyanobacterial geosmin producer, revising GeoA distribution and dispersion patterns in Bacteria.</title>
        <authorList>
            <person name="Churro C."/>
            <person name="Semedo-Aguiar A.P."/>
            <person name="Silva A.D."/>
            <person name="Pereira-Leal J.B."/>
            <person name="Leite R.B."/>
        </authorList>
    </citation>
    <scope>NUCLEOTIDE SEQUENCE [LARGE SCALE GENOMIC DNA]</scope>
    <source>
        <strain evidence="1 2">IPMA8</strain>
    </source>
</reference>
<name>A0ABX2CXA2_9CYAN</name>
<evidence type="ECO:0000313" key="2">
    <source>
        <dbReference type="Proteomes" id="UP000702425"/>
    </source>
</evidence>
<keyword evidence="2" id="KW-1185">Reference proteome</keyword>
<sequence length="78" mass="8872">MRGCSIVNNPFMKRQDACSTRDEFYCGTGILPVFENGAIFQFLQTTQTQNYDISFNAVKFGNLRQISPPLKAKFLKQS</sequence>
<accession>A0ABX2CXA2</accession>
<evidence type="ECO:0000313" key="1">
    <source>
        <dbReference type="EMBL" id="NQE35036.1"/>
    </source>
</evidence>
<comment type="caution">
    <text evidence="1">The sequence shown here is derived from an EMBL/GenBank/DDBJ whole genome shotgun (WGS) entry which is preliminary data.</text>
</comment>
<proteinExistence type="predicted"/>